<sequence>MAIPPIRSYPLPGHADLPPRTLDWGLDPDRAVLLVHDMQVYFTRPFADPEPLATVVANIARLRAAAAAAGLPVVFTRQPGGQTPAERGLLQDVWGPGLPADPALAAVLPELAPGPDDVVLTKRRYSAFLGTDLAERLRAGGRDQMIVTGIYGHIGVLTTAIEAFSRDIAPFLVADGFADFTAREHADTVRHVAGRCGAVLLAADAIANLTRVAA</sequence>
<evidence type="ECO:0000313" key="4">
    <source>
        <dbReference type="Proteomes" id="UP000649739"/>
    </source>
</evidence>
<keyword evidence="1" id="KW-0378">Hydrolase</keyword>
<dbReference type="Proteomes" id="UP000649739">
    <property type="component" value="Unassembled WGS sequence"/>
</dbReference>
<keyword evidence="4" id="KW-1185">Reference proteome</keyword>
<name>A0A8J3FDF9_9ACTN</name>
<comment type="caution">
    <text evidence="3">The sequence shown here is derived from an EMBL/GenBank/DDBJ whole genome shotgun (WGS) entry which is preliminary data.</text>
</comment>
<gene>
    <name evidence="3" type="ORF">GCM10010123_37600</name>
</gene>
<reference evidence="3" key="1">
    <citation type="journal article" date="2014" name="Int. J. Syst. Evol. Microbiol.">
        <title>Complete genome sequence of Corynebacterium casei LMG S-19264T (=DSM 44701T), isolated from a smear-ripened cheese.</title>
        <authorList>
            <consortium name="US DOE Joint Genome Institute (JGI-PGF)"/>
            <person name="Walter F."/>
            <person name="Albersmeier A."/>
            <person name="Kalinowski J."/>
            <person name="Ruckert C."/>
        </authorList>
    </citation>
    <scope>NUCLEOTIDE SEQUENCE</scope>
    <source>
        <strain evidence="3">JCM 3090</strain>
    </source>
</reference>
<dbReference type="InterPro" id="IPR050272">
    <property type="entry name" value="Isochorismatase-like_hydrls"/>
</dbReference>
<evidence type="ECO:0000259" key="2">
    <source>
        <dbReference type="Pfam" id="PF00857"/>
    </source>
</evidence>
<dbReference type="PANTHER" id="PTHR43540">
    <property type="entry name" value="PEROXYUREIDOACRYLATE/UREIDOACRYLATE AMIDOHYDROLASE-RELATED"/>
    <property type="match status" value="1"/>
</dbReference>
<protein>
    <recommendedName>
        <fullName evidence="2">Isochorismatase-like domain-containing protein</fullName>
    </recommendedName>
</protein>
<dbReference type="Pfam" id="PF00857">
    <property type="entry name" value="Isochorismatase"/>
    <property type="match status" value="1"/>
</dbReference>
<dbReference type="InterPro" id="IPR016291">
    <property type="entry name" value="Isochorismatase"/>
</dbReference>
<dbReference type="InterPro" id="IPR036380">
    <property type="entry name" value="Isochorismatase-like_sf"/>
</dbReference>
<proteinExistence type="predicted"/>
<dbReference type="RefSeq" id="WP_189171505.1">
    <property type="nucleotide sequence ID" value="NZ_BMQB01000009.1"/>
</dbReference>
<organism evidence="3 4">
    <name type="scientific">Pilimelia anulata</name>
    <dbReference type="NCBI Taxonomy" id="53371"/>
    <lineage>
        <taxon>Bacteria</taxon>
        <taxon>Bacillati</taxon>
        <taxon>Actinomycetota</taxon>
        <taxon>Actinomycetes</taxon>
        <taxon>Micromonosporales</taxon>
        <taxon>Micromonosporaceae</taxon>
        <taxon>Pilimelia</taxon>
    </lineage>
</organism>
<dbReference type="PANTHER" id="PTHR43540:SF3">
    <property type="entry name" value="ENTEROBACTIN SYNTHASE COMPONENT B"/>
    <property type="match status" value="1"/>
</dbReference>
<reference evidence="3" key="2">
    <citation type="submission" date="2020-09" db="EMBL/GenBank/DDBJ databases">
        <authorList>
            <person name="Sun Q."/>
            <person name="Ohkuma M."/>
        </authorList>
    </citation>
    <scope>NUCLEOTIDE SEQUENCE</scope>
    <source>
        <strain evidence="3">JCM 3090</strain>
    </source>
</reference>
<dbReference type="InterPro" id="IPR000868">
    <property type="entry name" value="Isochorismatase-like_dom"/>
</dbReference>
<dbReference type="AlphaFoldDB" id="A0A8J3FDF9"/>
<dbReference type="Gene3D" id="3.40.50.850">
    <property type="entry name" value="Isochorismatase-like"/>
    <property type="match status" value="1"/>
</dbReference>
<dbReference type="GO" id="GO:0008908">
    <property type="term" value="F:isochorismatase activity"/>
    <property type="evidence" value="ECO:0007669"/>
    <property type="project" value="InterPro"/>
</dbReference>
<accession>A0A8J3FDF9</accession>
<feature type="domain" description="Isochorismatase-like" evidence="2">
    <location>
        <begin position="32"/>
        <end position="203"/>
    </location>
</feature>
<dbReference type="PRINTS" id="PR01398">
    <property type="entry name" value="ISCHRISMTASE"/>
</dbReference>
<dbReference type="SUPFAM" id="SSF52499">
    <property type="entry name" value="Isochorismatase-like hydrolases"/>
    <property type="match status" value="1"/>
</dbReference>
<evidence type="ECO:0000313" key="3">
    <source>
        <dbReference type="EMBL" id="GGK04136.1"/>
    </source>
</evidence>
<evidence type="ECO:0000256" key="1">
    <source>
        <dbReference type="ARBA" id="ARBA00022801"/>
    </source>
</evidence>
<dbReference type="EMBL" id="BMQB01000009">
    <property type="protein sequence ID" value="GGK04136.1"/>
    <property type="molecule type" value="Genomic_DNA"/>
</dbReference>